<feature type="coiled-coil region" evidence="1">
    <location>
        <begin position="429"/>
        <end position="463"/>
    </location>
</feature>
<dbReference type="Proteomes" id="UP000054561">
    <property type="component" value="Unassembled WGS sequence"/>
</dbReference>
<accession>A0A0D9QQZ3</accession>
<evidence type="ECO:0000256" key="3">
    <source>
        <dbReference type="SAM" id="Phobius"/>
    </source>
</evidence>
<feature type="compositionally biased region" description="Basic and acidic residues" evidence="2">
    <location>
        <begin position="487"/>
        <end position="509"/>
    </location>
</feature>
<dbReference type="EMBL" id="KQ001651">
    <property type="protein sequence ID" value="KJP89489.1"/>
    <property type="molecule type" value="Genomic_DNA"/>
</dbReference>
<name>A0A0D9QQZ3_PLAFR</name>
<keyword evidence="1" id="KW-0175">Coiled coil</keyword>
<dbReference type="OMA" id="NENEAIM"/>
<evidence type="ECO:0000313" key="5">
    <source>
        <dbReference type="Proteomes" id="UP000054561"/>
    </source>
</evidence>
<feature type="transmembrane region" description="Helical" evidence="3">
    <location>
        <begin position="619"/>
        <end position="641"/>
    </location>
</feature>
<gene>
    <name evidence="4" type="ORF">AK88_00932</name>
</gene>
<dbReference type="GeneID" id="24266246"/>
<keyword evidence="3" id="KW-0472">Membrane</keyword>
<dbReference type="AlphaFoldDB" id="A0A0D9QQZ3"/>
<reference evidence="4 5" key="1">
    <citation type="submission" date="2014-03" db="EMBL/GenBank/DDBJ databases">
        <title>The Genome Sequence of Plasmodium fragile nilgiri.</title>
        <authorList>
            <consortium name="The Broad Institute Genomics Platform"/>
            <consortium name="The Broad Institute Genome Sequencing Center for Infectious Disease"/>
            <person name="Neafsey D."/>
            <person name="Duraisingh M."/>
            <person name="Young S.K."/>
            <person name="Zeng Q."/>
            <person name="Gargeya S."/>
            <person name="Abouelleil A."/>
            <person name="Alvarado L."/>
            <person name="Chapman S.B."/>
            <person name="Gainer-Dewar J."/>
            <person name="Goldberg J."/>
            <person name="Griggs A."/>
            <person name="Gujja S."/>
            <person name="Hansen M."/>
            <person name="Howarth C."/>
            <person name="Imamovic A."/>
            <person name="Larimer J."/>
            <person name="Pearson M."/>
            <person name="Poon T.W."/>
            <person name="Priest M."/>
            <person name="Roberts A."/>
            <person name="Saif S."/>
            <person name="Shea T."/>
            <person name="Sykes S."/>
            <person name="Wortman J."/>
            <person name="Nusbaum C."/>
            <person name="Birren B."/>
        </authorList>
    </citation>
    <scope>NUCLEOTIDE SEQUENCE [LARGE SCALE GENOMIC DNA]</scope>
    <source>
        <strain evidence="5">nilgiri</strain>
    </source>
</reference>
<protein>
    <submittedName>
        <fullName evidence="4">Uncharacterized protein</fullName>
    </submittedName>
</protein>
<feature type="coiled-coil region" evidence="1">
    <location>
        <begin position="278"/>
        <end position="312"/>
    </location>
</feature>
<evidence type="ECO:0000313" key="4">
    <source>
        <dbReference type="EMBL" id="KJP89489.1"/>
    </source>
</evidence>
<keyword evidence="5" id="KW-1185">Reference proteome</keyword>
<organism evidence="4 5">
    <name type="scientific">Plasmodium fragile</name>
    <dbReference type="NCBI Taxonomy" id="5857"/>
    <lineage>
        <taxon>Eukaryota</taxon>
        <taxon>Sar</taxon>
        <taxon>Alveolata</taxon>
        <taxon>Apicomplexa</taxon>
        <taxon>Aconoidasida</taxon>
        <taxon>Haemosporida</taxon>
        <taxon>Plasmodiidae</taxon>
        <taxon>Plasmodium</taxon>
        <taxon>Plasmodium (Plasmodium)</taxon>
    </lineage>
</organism>
<feature type="region of interest" description="Disordered" evidence="2">
    <location>
        <begin position="487"/>
        <end position="512"/>
    </location>
</feature>
<dbReference type="VEuPathDB" id="PlasmoDB:AK88_00932"/>
<sequence>MSKKNHEYMANFFSELHKLQGGVMESVNLVDNTPDADKYYHEFMEIQQDAVKIAEDIKNEVYDLIEDVDELVIENRIKNLLKTYNKLKNKEVEMDQSNKNMYITKLKEVEGSHDIFTHVAHLIKGEADIKGKELSERENKLDSIFNFVKLHETDLHNLYPQYTPEHMEKINKIFDNVNASISVGDLNVDHSNEYNDVRRHKNEAMLLMNATNAFSKEVEMLQNENEDRNGGKSHVVENYTNNMDELTEYAKTVVKKINDSKEDYAKIFDNTIENEAMLERIDLKKKDINETLANLNKTKEYLLEKLHDEEKLHHMREQSEDVTTSTDTIVKRFKTYNQMVDTSQNIDIRNMRSKKYESVDDIDKEISYINTYNKDLIESKLIVERVLENDTRKKNDMAQILSSISRDNSSIYEYAINFFDCVLKAIGTLTETIRNMEKLINENEAIMAELKDQRRKLQNVQHAPADLGKLDEVDKMAPRKLETKLLGRNESRNIKDGTTDSTLKDDKKTYNVNGEGTRQEHVMLKKGPPPQIDVYRTSILKNDKNDQESEQIDKRNSIKPVSTEKTVQYRSYLNNNNSNNDNDISTLYTLGEYNTPNNNYNTNALGDSKNEETNEKRNYALFVYIGGLFSALFIFIGFVFYSLPKNIGTVGVEKKNDKEKPIIGDTKIKVFEEVYGSTRDVKDVVIDVSFVHMEDNL</sequence>
<keyword evidence="3" id="KW-1133">Transmembrane helix</keyword>
<evidence type="ECO:0000256" key="1">
    <source>
        <dbReference type="SAM" id="Coils"/>
    </source>
</evidence>
<dbReference type="RefSeq" id="XP_012333999.1">
    <property type="nucleotide sequence ID" value="XM_012478576.1"/>
</dbReference>
<keyword evidence="3" id="KW-0812">Transmembrane</keyword>
<evidence type="ECO:0000256" key="2">
    <source>
        <dbReference type="SAM" id="MobiDB-lite"/>
    </source>
</evidence>
<proteinExistence type="predicted"/>